<reference evidence="1 2" key="1">
    <citation type="submission" date="2018-05" db="EMBL/GenBank/DDBJ databases">
        <title>Spiribacter halobius sp. nov., a moderately halophilic bacterium isolated from marine solar saltern.</title>
        <authorList>
            <person name="Zheng W.-S."/>
            <person name="Lu D.-C."/>
            <person name="Du Z.-J."/>
        </authorList>
    </citation>
    <scope>NUCLEOTIDE SEQUENCE [LARGE SCALE GENOMIC DNA]</scope>
    <source>
        <strain evidence="1 2">E85</strain>
    </source>
</reference>
<dbReference type="EMBL" id="QFFI01000019">
    <property type="protein sequence ID" value="PWG62377.1"/>
    <property type="molecule type" value="Genomic_DNA"/>
</dbReference>
<name>A0A2U2N003_9GAMM</name>
<comment type="caution">
    <text evidence="1">The sequence shown here is derived from an EMBL/GenBank/DDBJ whole genome shotgun (WGS) entry which is preliminary data.</text>
</comment>
<dbReference type="Proteomes" id="UP000245474">
    <property type="component" value="Unassembled WGS sequence"/>
</dbReference>
<proteinExistence type="predicted"/>
<evidence type="ECO:0000313" key="2">
    <source>
        <dbReference type="Proteomes" id="UP000245474"/>
    </source>
</evidence>
<organism evidence="1 2">
    <name type="scientific">Sediminicurvatus halobius</name>
    <dbReference type="NCBI Taxonomy" id="2182432"/>
    <lineage>
        <taxon>Bacteria</taxon>
        <taxon>Pseudomonadati</taxon>
        <taxon>Pseudomonadota</taxon>
        <taxon>Gammaproteobacteria</taxon>
        <taxon>Chromatiales</taxon>
        <taxon>Ectothiorhodospiraceae</taxon>
        <taxon>Sediminicurvatus</taxon>
    </lineage>
</organism>
<evidence type="ECO:0000313" key="1">
    <source>
        <dbReference type="EMBL" id="PWG62377.1"/>
    </source>
</evidence>
<gene>
    <name evidence="1" type="ORF">DEM34_12180</name>
</gene>
<dbReference type="AlphaFoldDB" id="A0A2U2N003"/>
<protein>
    <submittedName>
        <fullName evidence="1">IS110 family transposase</fullName>
    </submittedName>
</protein>
<keyword evidence="2" id="KW-1185">Reference proteome</keyword>
<sequence length="33" mass="3949">VMRKYLTGIWACFKTQQPFDSSQLFSRNHMQKA</sequence>
<feature type="non-terminal residue" evidence="1">
    <location>
        <position position="1"/>
    </location>
</feature>
<accession>A0A2U2N003</accession>